<dbReference type="FunFam" id="3.90.640.10:FF:000134">
    <property type="entry name" value="Heat shock cognate 71 kDa protein"/>
    <property type="match status" value="1"/>
</dbReference>
<keyword evidence="3 4" id="KW-0067">ATP-binding</keyword>
<dbReference type="Pfam" id="PF00012">
    <property type="entry name" value="HSP70"/>
    <property type="match status" value="1"/>
</dbReference>
<dbReference type="InterPro" id="IPR018181">
    <property type="entry name" value="Heat_shock_70_CS"/>
</dbReference>
<dbReference type="Gene3D" id="3.90.640.10">
    <property type="entry name" value="Actin, Chain A, domain 4"/>
    <property type="match status" value="1"/>
</dbReference>
<dbReference type="PRINTS" id="PR00301">
    <property type="entry name" value="HEATSHOCK70"/>
</dbReference>
<reference evidence="8" key="1">
    <citation type="journal article" date="2011" name="Genome Res.">
        <title>Phylogeny-wide analysis of social amoeba genomes highlights ancient origins for complex intercellular communication.</title>
        <authorList>
            <person name="Heidel A.J."/>
            <person name="Lawal H.M."/>
            <person name="Felder M."/>
            <person name="Schilde C."/>
            <person name="Helps N.R."/>
            <person name="Tunggal B."/>
            <person name="Rivero F."/>
            <person name="John U."/>
            <person name="Schleicher M."/>
            <person name="Eichinger L."/>
            <person name="Platzer M."/>
            <person name="Noegel A.A."/>
            <person name="Schaap P."/>
            <person name="Gloeckner G."/>
        </authorList>
    </citation>
    <scope>NUCLEOTIDE SEQUENCE [LARGE SCALE GENOMIC DNA]</scope>
    <source>
        <strain evidence="8">SH3</strain>
    </source>
</reference>
<dbReference type="InterPro" id="IPR043129">
    <property type="entry name" value="ATPase_NBD"/>
</dbReference>
<dbReference type="OMA" id="EICPNQQ"/>
<dbReference type="Gene3D" id="3.30.420.40">
    <property type="match status" value="2"/>
</dbReference>
<accession>F4QBQ3</accession>
<keyword evidence="5" id="KW-0175">Coiled coil</keyword>
<comment type="similarity">
    <text evidence="1 4">Belongs to the heat shock protein 70 family.</text>
</comment>
<dbReference type="SUPFAM" id="SSF53067">
    <property type="entry name" value="Actin-like ATPase domain"/>
    <property type="match status" value="2"/>
</dbReference>
<dbReference type="RefSeq" id="XP_004351149.1">
    <property type="nucleotide sequence ID" value="XM_004351097.1"/>
</dbReference>
<name>F4QBQ3_CACFS</name>
<evidence type="ECO:0000256" key="5">
    <source>
        <dbReference type="SAM" id="Coils"/>
    </source>
</evidence>
<feature type="coiled-coil region" evidence="5">
    <location>
        <begin position="283"/>
        <end position="310"/>
    </location>
</feature>
<dbReference type="KEGG" id="dfa:DFA_10899"/>
<proteinExistence type="inferred from homology"/>
<dbReference type="FunFam" id="3.30.30.30:FF:000003">
    <property type="entry name" value="Heat shock protein 9"/>
    <property type="match status" value="1"/>
</dbReference>
<feature type="compositionally biased region" description="Basic and acidic residues" evidence="6">
    <location>
        <begin position="13"/>
        <end position="28"/>
    </location>
</feature>
<feature type="region of interest" description="Disordered" evidence="6">
    <location>
        <begin position="1"/>
        <end position="30"/>
    </location>
</feature>
<dbReference type="STRING" id="1054147.F4QBQ3"/>
<dbReference type="Gene3D" id="3.30.30.30">
    <property type="match status" value="1"/>
</dbReference>
<keyword evidence="7" id="KW-0346">Stress response</keyword>
<gene>
    <name evidence="7" type="ORF">DFA_10899</name>
</gene>
<dbReference type="SUPFAM" id="SSF100920">
    <property type="entry name" value="Heat shock protein 70kD (HSP70), peptide-binding domain"/>
    <property type="match status" value="1"/>
</dbReference>
<evidence type="ECO:0000256" key="2">
    <source>
        <dbReference type="ARBA" id="ARBA00022741"/>
    </source>
</evidence>
<keyword evidence="2 4" id="KW-0547">Nucleotide-binding</keyword>
<dbReference type="GeneID" id="14866729"/>
<evidence type="ECO:0000256" key="3">
    <source>
        <dbReference type="ARBA" id="ARBA00022840"/>
    </source>
</evidence>
<sequence>MGKGKKRYHAPQKQKEQEPKEQPKEQKPTSHAIVGIDFGAHYSCVGVMKGDHVEICPNQQGNRTTPSIVAYVGDDRLVGDEAKGQIDRNPQNTVFDIKKLIGFNYSDPTLQNEIKKMPYKVVDDNDRVMVEVTYQGKQQTFAPVQIASLILAQIKHNADMYINADVKRAVITVPSEFTLEQRKVVKEAAQMAGLNVVRLISEHAAVALAYGYGSLEQQQPEQNIVVFDLGGSGLSVSVISSGRDATLELVANVFDHSLSGEAFDASLVALFTAEFKRKWRCDLSESARAVAKLKSACEKAKKNLSNMTQASIELDSLYEGYDLFTSVTRAKFEDTAGDLIRGARRSLTAAIEKAGIKLDAVSKVIMVGGGSRIPAIEKVVNDFFGGRSDLIAKGVPADEAVCVGASIQASYLEKHGSSHGDKKVVNGTATPTAITPEAIGIEGNGSQMVTIIPAKTRLPATRTFKLTNHQDNQTKLNLSIFTGSSSAPLSENRLISRYILDIEPKPKGQSSIPITFKISPDGLFEIITPKKTFTLGTKTSR</sequence>
<dbReference type="OrthoDB" id="29851at2759"/>
<organism evidence="7 8">
    <name type="scientific">Cavenderia fasciculata</name>
    <name type="common">Slime mold</name>
    <name type="synonym">Dictyostelium fasciculatum</name>
    <dbReference type="NCBI Taxonomy" id="261658"/>
    <lineage>
        <taxon>Eukaryota</taxon>
        <taxon>Amoebozoa</taxon>
        <taxon>Evosea</taxon>
        <taxon>Eumycetozoa</taxon>
        <taxon>Dictyostelia</taxon>
        <taxon>Acytosteliales</taxon>
        <taxon>Cavenderiaceae</taxon>
        <taxon>Cavenderia</taxon>
    </lineage>
</organism>
<dbReference type="AlphaFoldDB" id="F4QBQ3"/>
<evidence type="ECO:0000313" key="8">
    <source>
        <dbReference type="Proteomes" id="UP000007797"/>
    </source>
</evidence>
<dbReference type="InterPro" id="IPR029047">
    <property type="entry name" value="HSP70_peptide-bd_sf"/>
</dbReference>
<feature type="compositionally biased region" description="Basic residues" evidence="6">
    <location>
        <begin position="1"/>
        <end position="12"/>
    </location>
</feature>
<dbReference type="Gene3D" id="2.60.34.10">
    <property type="entry name" value="Substrate Binding Domain Of DNAk, Chain A, domain 1"/>
    <property type="match status" value="1"/>
</dbReference>
<dbReference type="EMBL" id="GL883028">
    <property type="protein sequence ID" value="EGG14641.1"/>
    <property type="molecule type" value="Genomic_DNA"/>
</dbReference>
<evidence type="ECO:0000313" key="7">
    <source>
        <dbReference type="EMBL" id="EGG14641.1"/>
    </source>
</evidence>
<dbReference type="InterPro" id="IPR013126">
    <property type="entry name" value="Hsp_70_fam"/>
</dbReference>
<dbReference type="GO" id="GO:0005524">
    <property type="term" value="F:ATP binding"/>
    <property type="evidence" value="ECO:0007669"/>
    <property type="project" value="UniProtKB-KW"/>
</dbReference>
<dbReference type="PANTHER" id="PTHR19375">
    <property type="entry name" value="HEAT SHOCK PROTEIN 70KDA"/>
    <property type="match status" value="1"/>
</dbReference>
<dbReference type="CDD" id="cd24028">
    <property type="entry name" value="ASKHA_NBD_HSP70_HSPA1-like"/>
    <property type="match status" value="1"/>
</dbReference>
<dbReference type="Proteomes" id="UP000007797">
    <property type="component" value="Unassembled WGS sequence"/>
</dbReference>
<protein>
    <submittedName>
        <fullName evidence="7">Heat shock protein Hsp70 family protein</fullName>
    </submittedName>
</protein>
<evidence type="ECO:0000256" key="1">
    <source>
        <dbReference type="ARBA" id="ARBA00007381"/>
    </source>
</evidence>
<dbReference type="PROSITE" id="PS01036">
    <property type="entry name" value="HSP70_3"/>
    <property type="match status" value="1"/>
</dbReference>
<dbReference type="GO" id="GO:0140662">
    <property type="term" value="F:ATP-dependent protein folding chaperone"/>
    <property type="evidence" value="ECO:0007669"/>
    <property type="project" value="InterPro"/>
</dbReference>
<evidence type="ECO:0000256" key="4">
    <source>
        <dbReference type="RuleBase" id="RU003322"/>
    </source>
</evidence>
<evidence type="ECO:0000256" key="6">
    <source>
        <dbReference type="SAM" id="MobiDB-lite"/>
    </source>
</evidence>
<keyword evidence="8" id="KW-1185">Reference proteome</keyword>